<reference evidence="5 7" key="1">
    <citation type="submission" date="2016-02" db="EMBL/GenBank/DDBJ databases">
        <authorList>
            <consortium name="Pathogen Informatics"/>
        </authorList>
    </citation>
    <scope>NUCLEOTIDE SEQUENCE [LARGE SCALE GENOMIC DNA]</scope>
    <source>
        <strain evidence="5 7">K173</strain>
        <strain evidence="6 8">SP11 RLL</strain>
    </source>
</reference>
<dbReference type="VEuPathDB" id="PlasmoDB:PBANKA_0907600"/>
<organism evidence="5 7">
    <name type="scientific">Plasmodium berghei</name>
    <dbReference type="NCBI Taxonomy" id="5821"/>
    <lineage>
        <taxon>Eukaryota</taxon>
        <taxon>Sar</taxon>
        <taxon>Alveolata</taxon>
        <taxon>Apicomplexa</taxon>
        <taxon>Aconoidasida</taxon>
        <taxon>Haemosporida</taxon>
        <taxon>Plasmodiidae</taxon>
        <taxon>Plasmodium</taxon>
        <taxon>Plasmodium (Vinckeia)</taxon>
    </lineage>
</organism>
<dbReference type="InterPro" id="IPR019328">
    <property type="entry name" value="PIGH-H_dom"/>
</dbReference>
<feature type="transmembrane region" description="Helical" evidence="3">
    <location>
        <begin position="26"/>
        <end position="44"/>
    </location>
</feature>
<comment type="pathway">
    <text evidence="1">Glycolipid biosynthesis; glycosylphosphatidylinositol-anchor biosynthesis.</text>
</comment>
<dbReference type="UniPathway" id="UPA00196"/>
<sequence>MNNEIRKIVHTYGIEYICEKREKKNIILFIIVTFSLYYIYYLYLGYKKGIFIINEVQIFIFCFYILLIITYLNNYSIEKLFLINNVGIQIEKISWLQHSLKFICLNDVKRIFINEVIYIFEICPKLCIVLKNTKSLVLFEDYRLRIKNLIMIYRDMKSVVFDEHNLGLKNIKAMDVENKNADIIKKDNEIYKEQNTIYEENSSSSNNTCSSRNSYVNSDNIYKFIQSNCFENCMIKNKTNQNKITKTFDVYISKKLAIEIMNS</sequence>
<dbReference type="InterPro" id="IPR044215">
    <property type="entry name" value="PIG-H"/>
</dbReference>
<protein>
    <submittedName>
        <fullName evidence="5">Phosphatidylinositol N-acetylglucosaminyltransferase subunit H, putative</fullName>
        <ecNumber evidence="5">2.4.1.198</ecNumber>
    </submittedName>
</protein>
<keyword evidence="3" id="KW-0472">Membrane</keyword>
<evidence type="ECO:0000313" key="8">
    <source>
        <dbReference type="Proteomes" id="UP000219974"/>
    </source>
</evidence>
<dbReference type="EMBL" id="LT608273">
    <property type="protein sequence ID" value="SCO60093.1"/>
    <property type="molecule type" value="Genomic_DNA"/>
</dbReference>
<evidence type="ECO:0000313" key="6">
    <source>
        <dbReference type="EMBL" id="SCO60093.1"/>
    </source>
</evidence>
<evidence type="ECO:0000256" key="2">
    <source>
        <dbReference type="ARBA" id="ARBA00009610"/>
    </source>
</evidence>
<dbReference type="AlphaFoldDB" id="A0A0Y9WID7"/>
<dbReference type="GO" id="GO:0000506">
    <property type="term" value="C:glycosylphosphatidylinositol-N-acetylglucosaminyltransferase (GPI-GnT) complex"/>
    <property type="evidence" value="ECO:0007669"/>
    <property type="project" value="InterPro"/>
</dbReference>
<dbReference type="Pfam" id="PF10181">
    <property type="entry name" value="PIG-H"/>
    <property type="match status" value="1"/>
</dbReference>
<proteinExistence type="inferred from homology"/>
<dbReference type="Proteomes" id="UP000069549">
    <property type="component" value="Chromosome 9"/>
</dbReference>
<dbReference type="PANTHER" id="PTHR15231:SF1">
    <property type="entry name" value="PHOSPHATIDYLINOSITOL N-ACETYLGLUCOSAMINYLTRANSFERASE SUBUNIT H"/>
    <property type="match status" value="1"/>
</dbReference>
<dbReference type="Proteomes" id="UP000219974">
    <property type="component" value="Chromosome 9"/>
</dbReference>
<dbReference type="PANTHER" id="PTHR15231">
    <property type="entry name" value="PHOSPHATIDYLINOSITOL N-ACETYLGLUCOSAMINYLTRANSFERASE SUBUNIT H"/>
    <property type="match status" value="1"/>
</dbReference>
<dbReference type="EC" id="2.4.1.198" evidence="5"/>
<keyword evidence="5" id="KW-0328">Glycosyltransferase</keyword>
<dbReference type="EMBL" id="LT160029">
    <property type="protein sequence ID" value="CXI40553.1"/>
    <property type="molecule type" value="Genomic_DNA"/>
</dbReference>
<keyword evidence="3" id="KW-1133">Transmembrane helix</keyword>
<keyword evidence="5" id="KW-0808">Transferase</keyword>
<feature type="domain" description="Phosphatidylinositol N-acetylglucosaminyltransferase subunit H conserved" evidence="4">
    <location>
        <begin position="80"/>
        <end position="139"/>
    </location>
</feature>
<evidence type="ECO:0000256" key="3">
    <source>
        <dbReference type="SAM" id="Phobius"/>
    </source>
</evidence>
<keyword evidence="3" id="KW-0812">Transmembrane</keyword>
<dbReference type="GO" id="GO:0017176">
    <property type="term" value="F:phosphatidylinositol N-acetylglucosaminyltransferase activity"/>
    <property type="evidence" value="ECO:0007669"/>
    <property type="project" value="UniProtKB-EC"/>
</dbReference>
<gene>
    <name evidence="5" type="primary">PIGH</name>
    <name evidence="5" type="ORF">PBK173_000188100</name>
    <name evidence="6" type="ORF">PBSP11RLL_000178700</name>
</gene>
<name>A0A0Y9WID7_PLABE</name>
<dbReference type="GO" id="GO:0006506">
    <property type="term" value="P:GPI anchor biosynthetic process"/>
    <property type="evidence" value="ECO:0007669"/>
    <property type="project" value="UniProtKB-UniPathway"/>
</dbReference>
<feature type="transmembrane region" description="Helical" evidence="3">
    <location>
        <begin position="50"/>
        <end position="72"/>
    </location>
</feature>
<comment type="similarity">
    <text evidence="2">Belongs to the PIGH family.</text>
</comment>
<accession>A0A0Y9WID7</accession>
<evidence type="ECO:0000313" key="5">
    <source>
        <dbReference type="EMBL" id="CXI40553.1"/>
    </source>
</evidence>
<evidence type="ECO:0000313" key="7">
    <source>
        <dbReference type="Proteomes" id="UP000069549"/>
    </source>
</evidence>
<evidence type="ECO:0000256" key="1">
    <source>
        <dbReference type="ARBA" id="ARBA00004687"/>
    </source>
</evidence>
<evidence type="ECO:0000259" key="4">
    <source>
        <dbReference type="Pfam" id="PF10181"/>
    </source>
</evidence>